<sequence length="109" mass="12161">MFGRVHKPSGTSPDKPLFCNSTVRKEPHWPRELGIDPFSRLLPTTTPARLLPEQRFSGSWPVNSFSNTSKSSSLEWRPNSGGRGPENLLLHIFNVFNVGIFPIFGGKTP</sequence>
<proteinExistence type="predicted"/>
<evidence type="ECO:0000256" key="1">
    <source>
        <dbReference type="SAM" id="MobiDB-lite"/>
    </source>
</evidence>
<organism evidence="2">
    <name type="scientific">Opuntia streptacantha</name>
    <name type="common">Prickly pear cactus</name>
    <name type="synonym">Opuntia cardona</name>
    <dbReference type="NCBI Taxonomy" id="393608"/>
    <lineage>
        <taxon>Eukaryota</taxon>
        <taxon>Viridiplantae</taxon>
        <taxon>Streptophyta</taxon>
        <taxon>Embryophyta</taxon>
        <taxon>Tracheophyta</taxon>
        <taxon>Spermatophyta</taxon>
        <taxon>Magnoliopsida</taxon>
        <taxon>eudicotyledons</taxon>
        <taxon>Gunneridae</taxon>
        <taxon>Pentapetalae</taxon>
        <taxon>Caryophyllales</taxon>
        <taxon>Cactineae</taxon>
        <taxon>Cactaceae</taxon>
        <taxon>Opuntioideae</taxon>
        <taxon>Opuntia</taxon>
    </lineage>
</organism>
<accession>A0A7C9EQH4</accession>
<reference evidence="2" key="2">
    <citation type="submission" date="2020-07" db="EMBL/GenBank/DDBJ databases">
        <authorList>
            <person name="Vera ALvarez R."/>
            <person name="Arias-Moreno D.M."/>
            <person name="Jimenez-Jacinto V."/>
            <person name="Jimenez-Bremont J.F."/>
            <person name="Swaminathan K."/>
            <person name="Moose S.P."/>
            <person name="Guerrero-Gonzalez M.L."/>
            <person name="Marino-Ramirez L."/>
            <person name="Landsman D."/>
            <person name="Rodriguez-Kessler M."/>
            <person name="Delgado-Sanchez P."/>
        </authorList>
    </citation>
    <scope>NUCLEOTIDE SEQUENCE</scope>
    <source>
        <tissue evidence="2">Cladode</tissue>
    </source>
</reference>
<reference evidence="2" key="1">
    <citation type="journal article" date="2013" name="J. Plant Res.">
        <title>Effect of fungi and light on seed germination of three Opuntia species from semiarid lands of central Mexico.</title>
        <authorList>
            <person name="Delgado-Sanchez P."/>
            <person name="Jimenez-Bremont J.F."/>
            <person name="Guerrero-Gonzalez Mde L."/>
            <person name="Flores J."/>
        </authorList>
    </citation>
    <scope>NUCLEOTIDE SEQUENCE</scope>
    <source>
        <tissue evidence="2">Cladode</tissue>
    </source>
</reference>
<protein>
    <submittedName>
        <fullName evidence="2">Uncharacterized protein</fullName>
    </submittedName>
</protein>
<feature type="compositionally biased region" description="Low complexity" evidence="1">
    <location>
        <begin position="64"/>
        <end position="73"/>
    </location>
</feature>
<feature type="region of interest" description="Disordered" evidence="1">
    <location>
        <begin position="58"/>
        <end position="80"/>
    </location>
</feature>
<dbReference type="EMBL" id="GISG01237334">
    <property type="protein sequence ID" value="MBA4667888.1"/>
    <property type="molecule type" value="Transcribed_RNA"/>
</dbReference>
<feature type="region of interest" description="Disordered" evidence="1">
    <location>
        <begin position="1"/>
        <end position="22"/>
    </location>
</feature>
<evidence type="ECO:0000313" key="2">
    <source>
        <dbReference type="EMBL" id="MBA4667888.1"/>
    </source>
</evidence>
<name>A0A7C9EQH4_OPUST</name>
<dbReference type="AlphaFoldDB" id="A0A7C9EQH4"/>